<protein>
    <submittedName>
        <fullName evidence="2">Trimethylamine N-oxide reductase system protein TorE</fullName>
    </submittedName>
</protein>
<organism evidence="2 3">
    <name type="scientific">Veronia pacifica</name>
    <dbReference type="NCBI Taxonomy" id="1080227"/>
    <lineage>
        <taxon>Bacteria</taxon>
        <taxon>Pseudomonadati</taxon>
        <taxon>Pseudomonadota</taxon>
        <taxon>Gammaproteobacteria</taxon>
        <taxon>Vibrionales</taxon>
        <taxon>Vibrionaceae</taxon>
        <taxon>Veronia</taxon>
    </lineage>
</organism>
<dbReference type="RefSeq" id="WP_068898120.1">
    <property type="nucleotide sequence ID" value="NZ_JBHUIF010000002.1"/>
</dbReference>
<dbReference type="NCBIfam" id="TIGR02972">
    <property type="entry name" value="TMAO_torE"/>
    <property type="match status" value="1"/>
</dbReference>
<keyword evidence="3" id="KW-1185">Reference proteome</keyword>
<dbReference type="InterPro" id="IPR014316">
    <property type="entry name" value="TMAO_TorE"/>
</dbReference>
<dbReference type="Pfam" id="PF06796">
    <property type="entry name" value="NapE"/>
    <property type="match status" value="1"/>
</dbReference>
<dbReference type="AlphaFoldDB" id="A0A1C3ESB6"/>
<sequence length="59" mass="6873">MQQNEPSDIQEIEKRSFEWRAFFFITVILFPVLSIMVVGGYGFLIWMSQVFFFGPPGHG</sequence>
<keyword evidence="1" id="KW-1133">Transmembrane helix</keyword>
<dbReference type="InterPro" id="IPR010649">
    <property type="entry name" value="NapE_TorE"/>
</dbReference>
<comment type="caution">
    <text evidence="2">The sequence shown here is derived from an EMBL/GenBank/DDBJ whole genome shotgun (WGS) entry which is preliminary data.</text>
</comment>
<evidence type="ECO:0000313" key="2">
    <source>
        <dbReference type="EMBL" id="ODA36131.1"/>
    </source>
</evidence>
<name>A0A1C3ESB6_9GAMM</name>
<evidence type="ECO:0000256" key="1">
    <source>
        <dbReference type="SAM" id="Phobius"/>
    </source>
</evidence>
<accession>A0A1C3ESB6</accession>
<evidence type="ECO:0000313" key="3">
    <source>
        <dbReference type="Proteomes" id="UP000094936"/>
    </source>
</evidence>
<keyword evidence="1" id="KW-0812">Transmembrane</keyword>
<gene>
    <name evidence="2" type="ORF">A8L45_00560</name>
</gene>
<dbReference type="STRING" id="1080227.A8L45_00560"/>
<keyword evidence="1" id="KW-0472">Membrane</keyword>
<dbReference type="EMBL" id="LYBM01000001">
    <property type="protein sequence ID" value="ODA36131.1"/>
    <property type="molecule type" value="Genomic_DNA"/>
</dbReference>
<proteinExistence type="predicted"/>
<dbReference type="OrthoDB" id="7596241at2"/>
<reference evidence="2 3" key="1">
    <citation type="submission" date="2016-05" db="EMBL/GenBank/DDBJ databases">
        <title>Genomic Taxonomy of the Vibrionaceae.</title>
        <authorList>
            <person name="Gomez-Gil B."/>
            <person name="Enciso-Ibarra J."/>
        </authorList>
    </citation>
    <scope>NUCLEOTIDE SEQUENCE [LARGE SCALE GENOMIC DNA]</scope>
    <source>
        <strain evidence="2 3">CAIM 1920</strain>
    </source>
</reference>
<feature type="transmembrane region" description="Helical" evidence="1">
    <location>
        <begin position="21"/>
        <end position="46"/>
    </location>
</feature>
<dbReference type="Proteomes" id="UP000094936">
    <property type="component" value="Unassembled WGS sequence"/>
</dbReference>